<dbReference type="GO" id="GO:0009060">
    <property type="term" value="P:aerobic respiration"/>
    <property type="evidence" value="ECO:0007669"/>
    <property type="project" value="TreeGrafter"/>
</dbReference>
<evidence type="ECO:0000313" key="8">
    <source>
        <dbReference type="EMBL" id="KAK3021598.1"/>
    </source>
</evidence>
<dbReference type="GO" id="GO:0015979">
    <property type="term" value="P:photosynthesis"/>
    <property type="evidence" value="ECO:0007669"/>
    <property type="project" value="InterPro"/>
</dbReference>
<evidence type="ECO:0000256" key="3">
    <source>
        <dbReference type="ARBA" id="ARBA00022692"/>
    </source>
</evidence>
<dbReference type="EMBL" id="JAVXUP010000751">
    <property type="protein sequence ID" value="KAK3021598.1"/>
    <property type="molecule type" value="Genomic_DNA"/>
</dbReference>
<dbReference type="Pfam" id="PF00223">
    <property type="entry name" value="PsaA_PsaB"/>
    <property type="match status" value="1"/>
</dbReference>
<evidence type="ECO:0000256" key="5">
    <source>
        <dbReference type="ARBA" id="ARBA00023136"/>
    </source>
</evidence>
<accession>A0AA89B0A2</accession>
<dbReference type="InterPro" id="IPR001694">
    <property type="entry name" value="NADH_UbQ_OxRdtase_su1/FPO"/>
</dbReference>
<feature type="transmembrane region" description="Helical" evidence="7">
    <location>
        <begin position="6"/>
        <end position="23"/>
    </location>
</feature>
<evidence type="ECO:0000256" key="2">
    <source>
        <dbReference type="ARBA" id="ARBA00010535"/>
    </source>
</evidence>
<comment type="caution">
    <text evidence="8">The sequence shown here is derived from an EMBL/GenBank/DDBJ whole genome shotgun (WGS) entry which is preliminary data.</text>
</comment>
<keyword evidence="5 7" id="KW-0472">Membrane</keyword>
<dbReference type="PANTHER" id="PTHR11432:SF3">
    <property type="entry name" value="NADH-UBIQUINONE OXIDOREDUCTASE CHAIN 1"/>
    <property type="match status" value="1"/>
</dbReference>
<dbReference type="PRINTS" id="PR00257">
    <property type="entry name" value="PHOTSYSPSAAB"/>
</dbReference>
<proteinExistence type="inferred from homology"/>
<keyword evidence="4 7" id="KW-1133">Transmembrane helix</keyword>
<evidence type="ECO:0000256" key="1">
    <source>
        <dbReference type="ARBA" id="ARBA00004141"/>
    </source>
</evidence>
<dbReference type="InterPro" id="IPR001280">
    <property type="entry name" value="PSI_PsaA/B"/>
</dbReference>
<dbReference type="PANTHER" id="PTHR11432">
    <property type="entry name" value="NADH DEHYDROGENASE SUBUNIT 1"/>
    <property type="match status" value="1"/>
</dbReference>
<name>A0AA89B0A2_9ASTE</name>
<keyword evidence="6" id="KW-0520">NAD</keyword>
<evidence type="ECO:0000256" key="7">
    <source>
        <dbReference type="SAM" id="Phobius"/>
    </source>
</evidence>
<dbReference type="GO" id="GO:0003954">
    <property type="term" value="F:NADH dehydrogenase activity"/>
    <property type="evidence" value="ECO:0007669"/>
    <property type="project" value="TreeGrafter"/>
</dbReference>
<dbReference type="Pfam" id="PF00146">
    <property type="entry name" value="NADHdh"/>
    <property type="match status" value="1"/>
</dbReference>
<organism evidence="8 9">
    <name type="scientific">Escallonia herrerae</name>
    <dbReference type="NCBI Taxonomy" id="1293975"/>
    <lineage>
        <taxon>Eukaryota</taxon>
        <taxon>Viridiplantae</taxon>
        <taxon>Streptophyta</taxon>
        <taxon>Embryophyta</taxon>
        <taxon>Tracheophyta</taxon>
        <taxon>Spermatophyta</taxon>
        <taxon>Magnoliopsida</taxon>
        <taxon>eudicotyledons</taxon>
        <taxon>Gunneridae</taxon>
        <taxon>Pentapetalae</taxon>
        <taxon>asterids</taxon>
        <taxon>campanulids</taxon>
        <taxon>Escalloniales</taxon>
        <taxon>Escalloniaceae</taxon>
        <taxon>Escallonia</taxon>
    </lineage>
</organism>
<comment type="subcellular location">
    <subcellularLocation>
        <location evidence="6">Cell membrane</location>
        <topology evidence="6">Multi-pass membrane protein</topology>
    </subcellularLocation>
    <subcellularLocation>
        <location evidence="1">Membrane</location>
        <topology evidence="1">Multi-pass membrane protein</topology>
    </subcellularLocation>
</comment>
<dbReference type="InterPro" id="IPR036408">
    <property type="entry name" value="PSI_PsaA/B_sf"/>
</dbReference>
<protein>
    <submittedName>
        <fullName evidence="8">Uncharacterized protein</fullName>
    </submittedName>
</protein>
<dbReference type="Gene3D" id="1.20.1130.10">
    <property type="entry name" value="Photosystem I PsaA/PsaB"/>
    <property type="match status" value="1"/>
</dbReference>
<gene>
    <name evidence="8" type="ORF">RJ639_045231</name>
</gene>
<comment type="similarity">
    <text evidence="2 6">Belongs to the complex I subunit 1 family.</text>
</comment>
<evidence type="ECO:0000256" key="4">
    <source>
        <dbReference type="ARBA" id="ARBA00022989"/>
    </source>
</evidence>
<dbReference type="Proteomes" id="UP001188597">
    <property type="component" value="Unassembled WGS sequence"/>
</dbReference>
<evidence type="ECO:0000256" key="6">
    <source>
        <dbReference type="RuleBase" id="RU000471"/>
    </source>
</evidence>
<sequence length="209" mass="23105">MLVPIFTHVLAITIGVLVIVWLEREISAGIQQRIGPEYAGHLGILQALADDTKLLFKENLLPSRGDARLFSIGPSIAVMSILLSYLVIPFGYCLVLADLSIAHDRNESHIHPRTCSSTLRASLKIRGFCDISDGLSCISNKLFNSWHDLIETLAWAHAHTPLANLIHWRDKPVALSIVQARLIGLAHFYVDYIFTYAAFLIASTSGKFG</sequence>
<reference evidence="8" key="1">
    <citation type="submission" date="2022-12" db="EMBL/GenBank/DDBJ databases">
        <title>Draft genome assemblies for two species of Escallonia (Escalloniales).</title>
        <authorList>
            <person name="Chanderbali A."/>
            <person name="Dervinis C."/>
            <person name="Anghel I."/>
            <person name="Soltis D."/>
            <person name="Soltis P."/>
            <person name="Zapata F."/>
        </authorList>
    </citation>
    <scope>NUCLEOTIDE SEQUENCE</scope>
    <source>
        <strain evidence="8">UCBG64.0493</strain>
        <tissue evidence="8">Leaf</tissue>
    </source>
</reference>
<dbReference type="SUPFAM" id="SSF81558">
    <property type="entry name" value="Photosystem I subunits PsaA/PsaB"/>
    <property type="match status" value="1"/>
</dbReference>
<dbReference type="AlphaFoldDB" id="A0AA89B0A2"/>
<keyword evidence="9" id="KW-1185">Reference proteome</keyword>
<feature type="transmembrane region" description="Helical" evidence="7">
    <location>
        <begin position="69"/>
        <end position="92"/>
    </location>
</feature>
<dbReference type="GO" id="GO:0005886">
    <property type="term" value="C:plasma membrane"/>
    <property type="evidence" value="ECO:0007669"/>
    <property type="project" value="UniProtKB-SubCell"/>
</dbReference>
<evidence type="ECO:0000313" key="9">
    <source>
        <dbReference type="Proteomes" id="UP001188597"/>
    </source>
</evidence>
<keyword evidence="3 6" id="KW-0812">Transmembrane</keyword>
<dbReference type="GO" id="GO:0009579">
    <property type="term" value="C:thylakoid"/>
    <property type="evidence" value="ECO:0007669"/>
    <property type="project" value="InterPro"/>
</dbReference>